<protein>
    <recommendedName>
        <fullName evidence="3">Phage tail protein</fullName>
    </recommendedName>
</protein>
<reference evidence="1" key="1">
    <citation type="journal article" date="2014" name="Int. J. Syst. Evol. Microbiol.">
        <title>Complete genome sequence of Corynebacterium casei LMG S-19264T (=DSM 44701T), isolated from a smear-ripened cheese.</title>
        <authorList>
            <consortium name="US DOE Joint Genome Institute (JGI-PGF)"/>
            <person name="Walter F."/>
            <person name="Albersmeier A."/>
            <person name="Kalinowski J."/>
            <person name="Ruckert C."/>
        </authorList>
    </citation>
    <scope>NUCLEOTIDE SEQUENCE</scope>
    <source>
        <strain evidence="1">VKM B-2935</strain>
    </source>
</reference>
<proteinExistence type="predicted"/>
<evidence type="ECO:0000313" key="2">
    <source>
        <dbReference type="Proteomes" id="UP001143328"/>
    </source>
</evidence>
<sequence length="148" mass="16223">MPTPTKATKVGASLRACLETITQQNGYQTQLAAVYGPADKVREKPPTPYALVRPSADNRTGAAMQQATRVRMFEIEVVFSKAVEDPEAALDAVHVDILRALGFGRDNDRKFAGLIEDDDEATFRYAAENETTHSITISVGVLYVESYN</sequence>
<evidence type="ECO:0008006" key="3">
    <source>
        <dbReference type="Google" id="ProtNLM"/>
    </source>
</evidence>
<keyword evidence="2" id="KW-1185">Reference proteome</keyword>
<name>A0A9W6NEU0_9PSED</name>
<dbReference type="RefSeq" id="WP_271194546.1">
    <property type="nucleotide sequence ID" value="NZ_BSFN01000003.1"/>
</dbReference>
<comment type="caution">
    <text evidence="1">The sequence shown here is derived from an EMBL/GenBank/DDBJ whole genome shotgun (WGS) entry which is preliminary data.</text>
</comment>
<organism evidence="1 2">
    <name type="scientific">Pseudomonas turukhanskensis</name>
    <dbReference type="NCBI Taxonomy" id="1806536"/>
    <lineage>
        <taxon>Bacteria</taxon>
        <taxon>Pseudomonadati</taxon>
        <taxon>Pseudomonadota</taxon>
        <taxon>Gammaproteobacteria</taxon>
        <taxon>Pseudomonadales</taxon>
        <taxon>Pseudomonadaceae</taxon>
        <taxon>Pseudomonas</taxon>
    </lineage>
</organism>
<accession>A0A9W6NEU0</accession>
<evidence type="ECO:0000313" key="1">
    <source>
        <dbReference type="EMBL" id="GLK88318.1"/>
    </source>
</evidence>
<reference evidence="1" key="2">
    <citation type="submission" date="2023-01" db="EMBL/GenBank/DDBJ databases">
        <authorList>
            <person name="Sun Q."/>
            <person name="Evtushenko L."/>
        </authorList>
    </citation>
    <scope>NUCLEOTIDE SEQUENCE</scope>
    <source>
        <strain evidence="1">VKM B-2935</strain>
    </source>
</reference>
<dbReference type="Proteomes" id="UP001143328">
    <property type="component" value="Unassembled WGS sequence"/>
</dbReference>
<dbReference type="EMBL" id="BSFN01000003">
    <property type="protein sequence ID" value="GLK88318.1"/>
    <property type="molecule type" value="Genomic_DNA"/>
</dbReference>
<gene>
    <name evidence="1" type="ORF">GCM10017655_13800</name>
</gene>
<dbReference type="AlphaFoldDB" id="A0A9W6NEU0"/>